<feature type="site" description="Important for substrate specificity" evidence="4">
    <location>
        <position position="74"/>
    </location>
</feature>
<dbReference type="EMBL" id="FOFU01000011">
    <property type="protein sequence ID" value="SEQ82314.1"/>
    <property type="molecule type" value="Genomic_DNA"/>
</dbReference>
<dbReference type="GO" id="GO:0005737">
    <property type="term" value="C:cytoplasm"/>
    <property type="evidence" value="ECO:0007669"/>
    <property type="project" value="UniProtKB-SubCell"/>
</dbReference>
<dbReference type="EC" id="3.6.1.9" evidence="4"/>
<dbReference type="GO" id="GO:0036218">
    <property type="term" value="F:dTTP diphosphatase activity"/>
    <property type="evidence" value="ECO:0007669"/>
    <property type="project" value="RHEA"/>
</dbReference>
<feature type="site" description="Important for substrate specificity" evidence="4">
    <location>
        <position position="158"/>
    </location>
</feature>
<keyword evidence="3 4" id="KW-0546">Nucleotide metabolism</keyword>
<dbReference type="AlphaFoldDB" id="A0A1H9J607"/>
<keyword evidence="4" id="KW-0963">Cytoplasm</keyword>
<organism evidence="5 6">
    <name type="scientific">Treponema bryantii</name>
    <dbReference type="NCBI Taxonomy" id="163"/>
    <lineage>
        <taxon>Bacteria</taxon>
        <taxon>Pseudomonadati</taxon>
        <taxon>Spirochaetota</taxon>
        <taxon>Spirochaetia</taxon>
        <taxon>Spirochaetales</taxon>
        <taxon>Treponemataceae</taxon>
        <taxon>Treponema</taxon>
    </lineage>
</organism>
<dbReference type="GO" id="GO:0009117">
    <property type="term" value="P:nucleotide metabolic process"/>
    <property type="evidence" value="ECO:0007669"/>
    <property type="project" value="UniProtKB-KW"/>
</dbReference>
<dbReference type="eggNOG" id="COG0424">
    <property type="taxonomic scope" value="Bacteria"/>
</dbReference>
<evidence type="ECO:0000256" key="1">
    <source>
        <dbReference type="ARBA" id="ARBA00001968"/>
    </source>
</evidence>
<evidence type="ECO:0000313" key="5">
    <source>
        <dbReference type="EMBL" id="SEQ82314.1"/>
    </source>
</evidence>
<name>A0A1H9J607_9SPIR</name>
<gene>
    <name evidence="5" type="ORF">SAMN04487977_11189</name>
</gene>
<protein>
    <recommendedName>
        <fullName evidence="4">dTTP/UTP pyrophosphatase</fullName>
        <shortName evidence="4">dTTPase/UTPase</shortName>
        <ecNumber evidence="4">3.6.1.9</ecNumber>
    </recommendedName>
    <alternativeName>
        <fullName evidence="4">Nucleoside triphosphate pyrophosphatase</fullName>
    </alternativeName>
    <alternativeName>
        <fullName evidence="4">Nucleotide pyrophosphatase</fullName>
        <shortName evidence="4">Nucleotide PPase</shortName>
    </alternativeName>
</protein>
<dbReference type="InterPro" id="IPR029001">
    <property type="entry name" value="ITPase-like_fam"/>
</dbReference>
<evidence type="ECO:0000256" key="2">
    <source>
        <dbReference type="ARBA" id="ARBA00022801"/>
    </source>
</evidence>
<comment type="function">
    <text evidence="4">Nucleoside triphosphate pyrophosphatase that hydrolyzes dTTP and UTP. May have a dual role in cell division arrest and in preventing the incorporation of modified nucleotides into cellular nucleic acids.</text>
</comment>
<dbReference type="SUPFAM" id="SSF52972">
    <property type="entry name" value="ITPase-like"/>
    <property type="match status" value="1"/>
</dbReference>
<dbReference type="Pfam" id="PF02545">
    <property type="entry name" value="Maf"/>
    <property type="match status" value="1"/>
</dbReference>
<feature type="site" description="Important for substrate specificity" evidence="4">
    <location>
        <position position="12"/>
    </location>
</feature>
<sequence>MEPFILASSSPRRQEILKMLKIPFRVIIPNIDETLTSAIEKEQIPELLAQEKVSAVIRSLPVGQEIQWILGADTVILFNDKIIGKPENHDQAVEYLSALQGNTHTVLTAIVLYNGREKKTISRLCKTNVTFAPMTNEEIEWYVETGEWHGAAGGYRIQSLASCFISKIEGSYSGAVGLPIFELYDILKQEGYSLLE</sequence>
<dbReference type="RefSeq" id="WP_074645323.1">
    <property type="nucleotide sequence ID" value="NZ_FOFU01000011.1"/>
</dbReference>
<evidence type="ECO:0000256" key="4">
    <source>
        <dbReference type="HAMAP-Rule" id="MF_00528"/>
    </source>
</evidence>
<comment type="cofactor">
    <cofactor evidence="1 4">
        <name>a divalent metal cation</name>
        <dbReference type="ChEBI" id="CHEBI:60240"/>
    </cofactor>
</comment>
<feature type="active site" description="Proton acceptor" evidence="4">
    <location>
        <position position="73"/>
    </location>
</feature>
<evidence type="ECO:0000313" key="6">
    <source>
        <dbReference type="Proteomes" id="UP000182360"/>
    </source>
</evidence>
<dbReference type="STRING" id="163.SAMN04487775_102206"/>
<dbReference type="PANTHER" id="PTHR43213">
    <property type="entry name" value="BIFUNCTIONAL DTTP/UTP PYROPHOSPHATASE/METHYLTRANSFERASE PROTEIN-RELATED"/>
    <property type="match status" value="1"/>
</dbReference>
<dbReference type="CDD" id="cd00555">
    <property type="entry name" value="Maf"/>
    <property type="match status" value="1"/>
</dbReference>
<comment type="catalytic activity">
    <reaction evidence="4">
        <text>UTP + H2O = UMP + diphosphate + H(+)</text>
        <dbReference type="Rhea" id="RHEA:29395"/>
        <dbReference type="ChEBI" id="CHEBI:15377"/>
        <dbReference type="ChEBI" id="CHEBI:15378"/>
        <dbReference type="ChEBI" id="CHEBI:33019"/>
        <dbReference type="ChEBI" id="CHEBI:46398"/>
        <dbReference type="ChEBI" id="CHEBI:57865"/>
        <dbReference type="EC" id="3.6.1.9"/>
    </reaction>
</comment>
<accession>A0A1H9J607</accession>
<dbReference type="OrthoDB" id="9807767at2"/>
<comment type="caution">
    <text evidence="4">Lacks conserved residue(s) required for the propagation of feature annotation.</text>
</comment>
<comment type="subcellular location">
    <subcellularLocation>
        <location evidence="4">Cytoplasm</location>
    </subcellularLocation>
</comment>
<dbReference type="HAMAP" id="MF_00528">
    <property type="entry name" value="Maf"/>
    <property type="match status" value="1"/>
</dbReference>
<comment type="similarity">
    <text evidence="4">Belongs to the Maf family. YhdE subfamily.</text>
</comment>
<dbReference type="NCBIfam" id="TIGR00172">
    <property type="entry name" value="maf"/>
    <property type="match status" value="1"/>
</dbReference>
<dbReference type="PANTHER" id="PTHR43213:SF5">
    <property type="entry name" value="BIFUNCTIONAL DTTP_UTP PYROPHOSPHATASE_METHYLTRANSFERASE PROTEIN-RELATED"/>
    <property type="match status" value="1"/>
</dbReference>
<dbReference type="InterPro" id="IPR003697">
    <property type="entry name" value="Maf-like"/>
</dbReference>
<keyword evidence="2 4" id="KW-0378">Hydrolase</keyword>
<dbReference type="Proteomes" id="UP000182360">
    <property type="component" value="Unassembled WGS sequence"/>
</dbReference>
<keyword evidence="6" id="KW-1185">Reference proteome</keyword>
<reference evidence="5 6" key="1">
    <citation type="submission" date="2016-10" db="EMBL/GenBank/DDBJ databases">
        <authorList>
            <person name="de Groot N.N."/>
        </authorList>
    </citation>
    <scope>NUCLEOTIDE SEQUENCE [LARGE SCALE GENOMIC DNA]</scope>
    <source>
        <strain evidence="5 6">B25</strain>
    </source>
</reference>
<dbReference type="GO" id="GO:0036221">
    <property type="term" value="F:UTP diphosphatase activity"/>
    <property type="evidence" value="ECO:0007669"/>
    <property type="project" value="RHEA"/>
</dbReference>
<dbReference type="PIRSF" id="PIRSF006305">
    <property type="entry name" value="Maf"/>
    <property type="match status" value="1"/>
</dbReference>
<dbReference type="Gene3D" id="3.90.950.10">
    <property type="match status" value="1"/>
</dbReference>
<proteinExistence type="inferred from homology"/>
<comment type="catalytic activity">
    <reaction evidence="4">
        <text>dTTP + H2O = dTMP + diphosphate + H(+)</text>
        <dbReference type="Rhea" id="RHEA:28534"/>
        <dbReference type="ChEBI" id="CHEBI:15377"/>
        <dbReference type="ChEBI" id="CHEBI:15378"/>
        <dbReference type="ChEBI" id="CHEBI:33019"/>
        <dbReference type="ChEBI" id="CHEBI:37568"/>
        <dbReference type="ChEBI" id="CHEBI:63528"/>
        <dbReference type="EC" id="3.6.1.9"/>
    </reaction>
</comment>
<evidence type="ECO:0000256" key="3">
    <source>
        <dbReference type="ARBA" id="ARBA00023080"/>
    </source>
</evidence>